<gene>
    <name evidence="1" type="ORF">DEP91_07455</name>
</gene>
<evidence type="ECO:0000313" key="1">
    <source>
        <dbReference type="EMBL" id="HCB75999.1"/>
    </source>
</evidence>
<reference evidence="1 2" key="1">
    <citation type="journal article" date="2018" name="Nat. Biotechnol.">
        <title>A standardized bacterial taxonomy based on genome phylogeny substantially revises the tree of life.</title>
        <authorList>
            <person name="Parks D.H."/>
            <person name="Chuvochina M."/>
            <person name="Waite D.W."/>
            <person name="Rinke C."/>
            <person name="Skarshewski A."/>
            <person name="Chaumeil P.A."/>
            <person name="Hugenholtz P."/>
        </authorList>
    </citation>
    <scope>NUCLEOTIDE SEQUENCE [LARGE SCALE GENOMIC DNA]</scope>
    <source>
        <strain evidence="1">UBA9015</strain>
    </source>
</reference>
<comment type="caution">
    <text evidence="1">The sequence shown here is derived from an EMBL/GenBank/DDBJ whole genome shotgun (WGS) entry which is preliminary data.</text>
</comment>
<dbReference type="AlphaFoldDB" id="A0A3D0WBT3"/>
<protein>
    <submittedName>
        <fullName evidence="1">Uncharacterized protein</fullName>
    </submittedName>
</protein>
<dbReference type="Proteomes" id="UP000262699">
    <property type="component" value="Unassembled WGS sequence"/>
</dbReference>
<sequence length="97" mass="10581">MIALALAFLVQDPDLVVVGKRFDATRGTVGRNLVTGKRHCRVTRTSGDAAIDSGVCEVAMQCLDKGRGEAFRTCVRDGRARFLDTYFASKQVDDAQD</sequence>
<evidence type="ECO:0000313" key="2">
    <source>
        <dbReference type="Proteomes" id="UP000262699"/>
    </source>
</evidence>
<name>A0A3D0WBT3_9SPHN</name>
<organism evidence="1 2">
    <name type="scientific">Sphingomonas bacterium</name>
    <dbReference type="NCBI Taxonomy" id="1895847"/>
    <lineage>
        <taxon>Bacteria</taxon>
        <taxon>Pseudomonadati</taxon>
        <taxon>Pseudomonadota</taxon>
        <taxon>Alphaproteobacteria</taxon>
        <taxon>Sphingomonadales</taxon>
        <taxon>Sphingomonadaceae</taxon>
        <taxon>Sphingomonas</taxon>
    </lineage>
</organism>
<accession>A0A3D0WBT3</accession>
<dbReference type="EMBL" id="DOYJ01000209">
    <property type="protein sequence ID" value="HCB75999.1"/>
    <property type="molecule type" value="Genomic_DNA"/>
</dbReference>
<proteinExistence type="predicted"/>